<comment type="caution">
    <text evidence="2">The sequence shown here is derived from an EMBL/GenBank/DDBJ whole genome shotgun (WGS) entry which is preliminary data.</text>
</comment>
<dbReference type="Pfam" id="PF13489">
    <property type="entry name" value="Methyltransf_23"/>
    <property type="match status" value="1"/>
</dbReference>
<evidence type="ECO:0000313" key="3">
    <source>
        <dbReference type="Proteomes" id="UP000825890"/>
    </source>
</evidence>
<protein>
    <recommendedName>
        <fullName evidence="4">Methyltransferase domain-containing protein</fullName>
    </recommendedName>
</protein>
<dbReference type="EMBL" id="BOLY01000002">
    <property type="protein sequence ID" value="GIZ40453.1"/>
    <property type="molecule type" value="Genomic_DNA"/>
</dbReference>
<accession>A0A9P3CL42</accession>
<dbReference type="Proteomes" id="UP000825890">
    <property type="component" value="Unassembled WGS sequence"/>
</dbReference>
<dbReference type="PANTHER" id="PTHR43861:SF3">
    <property type="entry name" value="PUTATIVE (AFU_ORTHOLOGUE AFUA_2G14390)-RELATED"/>
    <property type="match status" value="1"/>
</dbReference>
<sequence length="233" mass="25525">MALKDVSKTLGQRNQEYFDSAAKDAYKEKWIHDLVEQISQYLKDNIDWIVPKDSKQVRILDYACGGGIVSKSLASAAHELRGIDVSGGMVDAYNKSAKDLGLSPQQMCAIRGDLSSDALDEQDLFNFNVAGMSMALHHVESPEDMIVKLTQRLAPGGTLLIIDWVTHADPQVGGSHSHPAAHTVTRHGFSEKEMAEMYTAAGLSNFDIRLHPERSTVPGGGTQQLFFALGRLE</sequence>
<dbReference type="InterPro" id="IPR029063">
    <property type="entry name" value="SAM-dependent_MTases_sf"/>
</dbReference>
<dbReference type="SUPFAM" id="SSF53335">
    <property type="entry name" value="S-adenosyl-L-methionine-dependent methyltransferases"/>
    <property type="match status" value="1"/>
</dbReference>
<dbReference type="GeneID" id="68289365"/>
<keyword evidence="3" id="KW-1185">Reference proteome</keyword>
<evidence type="ECO:0000256" key="1">
    <source>
        <dbReference type="ARBA" id="ARBA00022679"/>
    </source>
</evidence>
<dbReference type="OrthoDB" id="3647at2759"/>
<evidence type="ECO:0000313" key="2">
    <source>
        <dbReference type="EMBL" id="GIZ40453.1"/>
    </source>
</evidence>
<dbReference type="PANTHER" id="PTHR43861">
    <property type="entry name" value="TRANS-ACONITATE 2-METHYLTRANSFERASE-RELATED"/>
    <property type="match status" value="1"/>
</dbReference>
<dbReference type="Gene3D" id="3.40.50.150">
    <property type="entry name" value="Vaccinia Virus protein VP39"/>
    <property type="match status" value="1"/>
</dbReference>
<gene>
    <name evidence="2" type="ORF">CKM354_000379000</name>
</gene>
<dbReference type="GO" id="GO:0016740">
    <property type="term" value="F:transferase activity"/>
    <property type="evidence" value="ECO:0007669"/>
    <property type="project" value="UniProtKB-KW"/>
</dbReference>
<name>A0A9P3CL42_9PEZI</name>
<dbReference type="AlphaFoldDB" id="A0A9P3CL42"/>
<proteinExistence type="predicted"/>
<dbReference type="CDD" id="cd02440">
    <property type="entry name" value="AdoMet_MTases"/>
    <property type="match status" value="1"/>
</dbReference>
<keyword evidence="1" id="KW-0808">Transferase</keyword>
<dbReference type="RefSeq" id="XP_044654940.1">
    <property type="nucleotide sequence ID" value="XM_044799005.1"/>
</dbReference>
<reference evidence="2 3" key="1">
    <citation type="submission" date="2021-01" db="EMBL/GenBank/DDBJ databases">
        <title>Cercospora kikuchii MAFF 305040 whole genome shotgun sequence.</title>
        <authorList>
            <person name="Kashiwa T."/>
            <person name="Suzuki T."/>
        </authorList>
    </citation>
    <scope>NUCLEOTIDE SEQUENCE [LARGE SCALE GENOMIC DNA]</scope>
    <source>
        <strain evidence="2 3">MAFF 305040</strain>
    </source>
</reference>
<organism evidence="2 3">
    <name type="scientific">Cercospora kikuchii</name>
    <dbReference type="NCBI Taxonomy" id="84275"/>
    <lineage>
        <taxon>Eukaryota</taxon>
        <taxon>Fungi</taxon>
        <taxon>Dikarya</taxon>
        <taxon>Ascomycota</taxon>
        <taxon>Pezizomycotina</taxon>
        <taxon>Dothideomycetes</taxon>
        <taxon>Dothideomycetidae</taxon>
        <taxon>Mycosphaerellales</taxon>
        <taxon>Mycosphaerellaceae</taxon>
        <taxon>Cercospora</taxon>
    </lineage>
</organism>
<evidence type="ECO:0008006" key="4">
    <source>
        <dbReference type="Google" id="ProtNLM"/>
    </source>
</evidence>